<organism evidence="1 2">
    <name type="scientific">Tepidimonas charontis</name>
    <dbReference type="NCBI Taxonomy" id="2267262"/>
    <lineage>
        <taxon>Bacteria</taxon>
        <taxon>Pseudomonadati</taxon>
        <taxon>Pseudomonadota</taxon>
        <taxon>Betaproteobacteria</taxon>
        <taxon>Burkholderiales</taxon>
        <taxon>Tepidimonas</taxon>
    </lineage>
</organism>
<dbReference type="InterPro" id="IPR004590">
    <property type="entry name" value="ssDNA_annealing_RecT"/>
</dbReference>
<dbReference type="GO" id="GO:0003677">
    <property type="term" value="F:DNA binding"/>
    <property type="evidence" value="ECO:0007669"/>
    <property type="project" value="InterPro"/>
</dbReference>
<gene>
    <name evidence="1" type="ORF">Tchar_00667</name>
</gene>
<dbReference type="InterPro" id="IPR018330">
    <property type="entry name" value="RecT_fam"/>
</dbReference>
<protein>
    <submittedName>
        <fullName evidence="1">Rect: recombinase, phage RecT family</fullName>
    </submittedName>
</protein>
<dbReference type="OrthoDB" id="5124088at2"/>
<dbReference type="Proteomes" id="UP000318294">
    <property type="component" value="Unassembled WGS sequence"/>
</dbReference>
<evidence type="ECO:0000313" key="1">
    <source>
        <dbReference type="EMBL" id="TSE35471.1"/>
    </source>
</evidence>
<dbReference type="RefSeq" id="WP_144327687.1">
    <property type="nucleotide sequence ID" value="NZ_VJON01000007.1"/>
</dbReference>
<dbReference type="Pfam" id="PF03837">
    <property type="entry name" value="RecT"/>
    <property type="match status" value="1"/>
</dbReference>
<dbReference type="NCBIfam" id="TIGR00616">
    <property type="entry name" value="rect"/>
    <property type="match status" value="1"/>
</dbReference>
<dbReference type="GO" id="GO:0006259">
    <property type="term" value="P:DNA metabolic process"/>
    <property type="evidence" value="ECO:0007669"/>
    <property type="project" value="InterPro"/>
</dbReference>
<dbReference type="AlphaFoldDB" id="A0A554XI12"/>
<accession>A0A554XI12</accession>
<dbReference type="EMBL" id="VJON01000007">
    <property type="protein sequence ID" value="TSE35471.1"/>
    <property type="molecule type" value="Genomic_DNA"/>
</dbReference>
<evidence type="ECO:0000313" key="2">
    <source>
        <dbReference type="Proteomes" id="UP000318294"/>
    </source>
</evidence>
<keyword evidence="2" id="KW-1185">Reference proteome</keyword>
<sequence length="385" mass="42037">MALQALKNINRAQSAVEAPKDKGFPALLEKYKGEIARALPKHINPDRMVRIALTAFRMTPKLGECDPRSVFAAVIQSSQLGLEVGLMGEAHLVPYGDQCQLIPGYTGLIKLARQSGLVQDIYAHEVRVNDKFTLKLGMERSLEHEPLTGPGGFPASDEERGEVVGFYAVAVFKDGSRTFVAMSRKEVEKIRDNSKGYQAAKRYKKESVWDSDFTAMGLKTAIRRLCKFLPKSPELATALALDAASEQGKAQNLNLNDVIEGNYAPVVIDEETGEVLDADEKAGAKPDPTEQKPKETKAEIMGGVKATQVKVNEGVTAFVVDPAEQGDAAKPNAKLATAIKAMEKATTNEALDEIYIRLEADFEGTDLEALTREYRRIKADIGSLI</sequence>
<proteinExistence type="predicted"/>
<reference evidence="1 2" key="1">
    <citation type="submission" date="2019-07" db="EMBL/GenBank/DDBJ databases">
        <title>Tepidimonas charontis SPSP-6 draft genome.</title>
        <authorList>
            <person name="Da Costa M.S."/>
            <person name="Froufe H.J.C."/>
            <person name="Egas C."/>
            <person name="Albuquerque L."/>
        </authorList>
    </citation>
    <scope>NUCLEOTIDE SEQUENCE [LARGE SCALE GENOMIC DNA]</scope>
    <source>
        <strain evidence="1 2">SPSP-6</strain>
    </source>
</reference>
<comment type="caution">
    <text evidence="1">The sequence shown here is derived from an EMBL/GenBank/DDBJ whole genome shotgun (WGS) entry which is preliminary data.</text>
</comment>
<name>A0A554XI12_9BURK</name>